<sequence>GILEGIEQVLVAFGLTDVNIAEVTHGTTVASNTILQMSGPRTGLITTLGFRDVLELRTLRMPRLYDLRWEKPPPLVERYLRVEVDERVDTQGQVQKALDRANAQCAVNRLLEEGVEAIAVCLINSFANPINERLLSDVIHETAPEVPCCISYEVLPEIKEYERTSTTVINAYLLPVIMGYLNSLVCRLQDSGIDAPLLLMQSNGGLTSVEQTCRLPCHIIESGPAGGVVGAHAVSKHLGLDDVVTFDMGGTTAKASLIEGGQYSRAVEYNVGGGIMIASRLLTGSGYRLKVPAIDLAEVGAGGGSIVWLDPAGSLKIGPRSAGASPGPVCYGTGGMQPTVTDVCLILGYLN</sequence>
<accession>A0A382J421</accession>
<dbReference type="GO" id="GO:0005829">
    <property type="term" value="C:cytosol"/>
    <property type="evidence" value="ECO:0007669"/>
    <property type="project" value="TreeGrafter"/>
</dbReference>
<reference evidence="3" key="1">
    <citation type="submission" date="2018-05" db="EMBL/GenBank/DDBJ databases">
        <authorList>
            <person name="Lanie J.A."/>
            <person name="Ng W.-L."/>
            <person name="Kazmierczak K.M."/>
            <person name="Andrzejewski T.M."/>
            <person name="Davidsen T.M."/>
            <person name="Wayne K.J."/>
            <person name="Tettelin H."/>
            <person name="Glass J.I."/>
            <person name="Rusch D."/>
            <person name="Podicherti R."/>
            <person name="Tsui H.-C.T."/>
            <person name="Winkler M.E."/>
        </authorList>
    </citation>
    <scope>NUCLEOTIDE SEQUENCE</scope>
</reference>
<dbReference type="InterPro" id="IPR045079">
    <property type="entry name" value="Oxoprolinase-like"/>
</dbReference>
<dbReference type="AlphaFoldDB" id="A0A382J421"/>
<dbReference type="Pfam" id="PF01968">
    <property type="entry name" value="Hydantoinase_A"/>
    <property type="match status" value="1"/>
</dbReference>
<dbReference type="GO" id="GO:0006749">
    <property type="term" value="P:glutathione metabolic process"/>
    <property type="evidence" value="ECO:0007669"/>
    <property type="project" value="TreeGrafter"/>
</dbReference>
<dbReference type="EMBL" id="UINC01071448">
    <property type="protein sequence ID" value="SVC06349.1"/>
    <property type="molecule type" value="Genomic_DNA"/>
</dbReference>
<dbReference type="InterPro" id="IPR002821">
    <property type="entry name" value="Hydantoinase_A"/>
</dbReference>
<organism evidence="3">
    <name type="scientific">marine metagenome</name>
    <dbReference type="NCBI Taxonomy" id="408172"/>
    <lineage>
        <taxon>unclassified sequences</taxon>
        <taxon>metagenomes</taxon>
        <taxon>ecological metagenomes</taxon>
    </lineage>
</organism>
<protein>
    <recommendedName>
        <fullName evidence="4">Hydantoinase A/oxoprolinase domain-containing protein</fullName>
    </recommendedName>
</protein>
<feature type="non-terminal residue" evidence="3">
    <location>
        <position position="351"/>
    </location>
</feature>
<feature type="non-terminal residue" evidence="3">
    <location>
        <position position="1"/>
    </location>
</feature>
<evidence type="ECO:0000313" key="3">
    <source>
        <dbReference type="EMBL" id="SVC06349.1"/>
    </source>
</evidence>
<evidence type="ECO:0000259" key="2">
    <source>
        <dbReference type="Pfam" id="PF05378"/>
    </source>
</evidence>
<feature type="domain" description="Hydantoinase/oxoprolinase N-terminal" evidence="2">
    <location>
        <begin position="1"/>
        <end position="141"/>
    </location>
</feature>
<evidence type="ECO:0000259" key="1">
    <source>
        <dbReference type="Pfam" id="PF01968"/>
    </source>
</evidence>
<dbReference type="Pfam" id="PF05378">
    <property type="entry name" value="Hydant_A_N"/>
    <property type="match status" value="1"/>
</dbReference>
<evidence type="ECO:0008006" key="4">
    <source>
        <dbReference type="Google" id="ProtNLM"/>
    </source>
</evidence>
<feature type="domain" description="Hydantoinase A/oxoprolinase" evidence="1">
    <location>
        <begin position="163"/>
        <end position="351"/>
    </location>
</feature>
<dbReference type="InterPro" id="IPR008040">
    <property type="entry name" value="Hydant_A_N"/>
</dbReference>
<dbReference type="PANTHER" id="PTHR11365:SF23">
    <property type="entry name" value="HYPOTHETICAL 5-OXOPROLINASE (EUROFUNG)-RELATED"/>
    <property type="match status" value="1"/>
</dbReference>
<dbReference type="PANTHER" id="PTHR11365">
    <property type="entry name" value="5-OXOPROLINASE RELATED"/>
    <property type="match status" value="1"/>
</dbReference>
<name>A0A382J421_9ZZZZ</name>
<proteinExistence type="predicted"/>
<gene>
    <name evidence="3" type="ORF">METZ01_LOCUS259203</name>
</gene>
<dbReference type="GO" id="GO:0017168">
    <property type="term" value="F:5-oxoprolinase (ATP-hydrolyzing) activity"/>
    <property type="evidence" value="ECO:0007669"/>
    <property type="project" value="TreeGrafter"/>
</dbReference>